<sequence length="335" mass="36461">MDWRLLLDYIRVLIWPVIVGTLGIVFRKQLASILKNIQSIETPIGTLAFQNQADAIEREASAIEAEIAADIGGAGGAQTPDAPLGSDGAENPPPGRQEDRALILEKLMPLARTDPTAAVLAAWREIEHTLKNAAATSGRRRQTVPYLLAQAVEEDLLPPALAQLTLDLRQLRNRVVHDERSPLAPGGATSYVLAAERVIETLHLATTPTARHARYEQDVHDALSRLGFTVRKALGDSSYDFLVGDQNTMVGVEAKHRSRLFSAADLDKEKKRNAVESALPALVVTNAPLADTVARFNGTEAEKTGTRLREVVQWKGPQDDDILVRALVRSGAVLF</sequence>
<feature type="transmembrane region" description="Helical" evidence="2">
    <location>
        <begin position="6"/>
        <end position="26"/>
    </location>
</feature>
<dbReference type="Proteomes" id="UP000603708">
    <property type="component" value="Unassembled WGS sequence"/>
</dbReference>
<dbReference type="RefSeq" id="WP_189935529.1">
    <property type="nucleotide sequence ID" value="NZ_BNCD01000015.1"/>
</dbReference>
<keyword evidence="4" id="KW-1185">Reference proteome</keyword>
<reference evidence="3" key="2">
    <citation type="submission" date="2020-09" db="EMBL/GenBank/DDBJ databases">
        <authorList>
            <person name="Sun Q."/>
            <person name="Ohkuma M."/>
        </authorList>
    </citation>
    <scope>NUCLEOTIDE SEQUENCE</scope>
    <source>
        <strain evidence="3">JCM 5069</strain>
    </source>
</reference>
<evidence type="ECO:0000256" key="1">
    <source>
        <dbReference type="SAM" id="MobiDB-lite"/>
    </source>
</evidence>
<accession>A0A919GH22</accession>
<evidence type="ECO:0000313" key="4">
    <source>
        <dbReference type="Proteomes" id="UP000603708"/>
    </source>
</evidence>
<name>A0A919GH22_9ACTN</name>
<gene>
    <name evidence="3" type="ORF">GCM10018793_48590</name>
</gene>
<reference evidence="3" key="1">
    <citation type="journal article" date="2014" name="Int. J. Syst. Evol. Microbiol.">
        <title>Complete genome sequence of Corynebacterium casei LMG S-19264T (=DSM 44701T), isolated from a smear-ripened cheese.</title>
        <authorList>
            <consortium name="US DOE Joint Genome Institute (JGI-PGF)"/>
            <person name="Walter F."/>
            <person name="Albersmeier A."/>
            <person name="Kalinowski J."/>
            <person name="Ruckert C."/>
        </authorList>
    </citation>
    <scope>NUCLEOTIDE SEQUENCE</scope>
    <source>
        <strain evidence="3">JCM 5069</strain>
    </source>
</reference>
<evidence type="ECO:0008006" key="5">
    <source>
        <dbReference type="Google" id="ProtNLM"/>
    </source>
</evidence>
<proteinExistence type="predicted"/>
<keyword evidence="2" id="KW-0472">Membrane</keyword>
<evidence type="ECO:0000313" key="3">
    <source>
        <dbReference type="EMBL" id="GHH84379.1"/>
    </source>
</evidence>
<dbReference type="AlphaFoldDB" id="A0A919GH22"/>
<dbReference type="EMBL" id="BNCD01000015">
    <property type="protein sequence ID" value="GHH84379.1"/>
    <property type="molecule type" value="Genomic_DNA"/>
</dbReference>
<feature type="region of interest" description="Disordered" evidence="1">
    <location>
        <begin position="74"/>
        <end position="97"/>
    </location>
</feature>
<evidence type="ECO:0000256" key="2">
    <source>
        <dbReference type="SAM" id="Phobius"/>
    </source>
</evidence>
<comment type="caution">
    <text evidence="3">The sequence shown here is derived from an EMBL/GenBank/DDBJ whole genome shotgun (WGS) entry which is preliminary data.</text>
</comment>
<keyword evidence="2" id="KW-0812">Transmembrane</keyword>
<protein>
    <recommendedName>
        <fullName evidence="5">Restriction endonuclease</fullName>
    </recommendedName>
</protein>
<keyword evidence="2" id="KW-1133">Transmembrane helix</keyword>
<organism evidence="3 4">
    <name type="scientific">Streptomyces sulfonofaciens</name>
    <dbReference type="NCBI Taxonomy" id="68272"/>
    <lineage>
        <taxon>Bacteria</taxon>
        <taxon>Bacillati</taxon>
        <taxon>Actinomycetota</taxon>
        <taxon>Actinomycetes</taxon>
        <taxon>Kitasatosporales</taxon>
        <taxon>Streptomycetaceae</taxon>
        <taxon>Streptomyces</taxon>
    </lineage>
</organism>